<accession>A0A016W819</accession>
<protein>
    <submittedName>
        <fullName evidence="1">Uncharacterized protein</fullName>
    </submittedName>
</protein>
<proteinExistence type="predicted"/>
<evidence type="ECO:0000313" key="1">
    <source>
        <dbReference type="EMBL" id="EYC35765.1"/>
    </source>
</evidence>
<gene>
    <name evidence="1" type="primary">Acey_s0986.g3295</name>
    <name evidence="1" type="ORF">Y032_0986g3295</name>
</gene>
<dbReference type="Proteomes" id="UP000024635">
    <property type="component" value="Unassembled WGS sequence"/>
</dbReference>
<name>A0A016W819_9BILA</name>
<reference evidence="2" key="1">
    <citation type="journal article" date="2015" name="Nat. Genet.">
        <title>The genome and transcriptome of the zoonotic hookworm Ancylostoma ceylanicum identify infection-specific gene families.</title>
        <authorList>
            <person name="Schwarz E.M."/>
            <person name="Hu Y."/>
            <person name="Antoshechkin I."/>
            <person name="Miller M.M."/>
            <person name="Sternberg P.W."/>
            <person name="Aroian R.V."/>
        </authorList>
    </citation>
    <scope>NUCLEOTIDE SEQUENCE</scope>
    <source>
        <strain evidence="2">HY135</strain>
    </source>
</reference>
<keyword evidence="2" id="KW-1185">Reference proteome</keyword>
<dbReference type="EMBL" id="JARK01000586">
    <property type="protein sequence ID" value="EYC35765.1"/>
    <property type="molecule type" value="Genomic_DNA"/>
</dbReference>
<comment type="caution">
    <text evidence="1">The sequence shown here is derived from an EMBL/GenBank/DDBJ whole genome shotgun (WGS) entry which is preliminary data.</text>
</comment>
<sequence length="95" mass="10358">MMKNRGQSHRSRIAIARVYGLATAALSFHWGFHAALAGLHRKSFASGCVRLIVASGINCPINCPYATALRQGGIVDKNTHSFHATTHPVELLNYK</sequence>
<organism evidence="1 2">
    <name type="scientific">Ancylostoma ceylanicum</name>
    <dbReference type="NCBI Taxonomy" id="53326"/>
    <lineage>
        <taxon>Eukaryota</taxon>
        <taxon>Metazoa</taxon>
        <taxon>Ecdysozoa</taxon>
        <taxon>Nematoda</taxon>
        <taxon>Chromadorea</taxon>
        <taxon>Rhabditida</taxon>
        <taxon>Rhabditina</taxon>
        <taxon>Rhabditomorpha</taxon>
        <taxon>Strongyloidea</taxon>
        <taxon>Ancylostomatidae</taxon>
        <taxon>Ancylostomatinae</taxon>
        <taxon>Ancylostoma</taxon>
    </lineage>
</organism>
<evidence type="ECO:0000313" key="2">
    <source>
        <dbReference type="Proteomes" id="UP000024635"/>
    </source>
</evidence>
<dbReference type="AlphaFoldDB" id="A0A016W819"/>